<feature type="region of interest" description="Disordered" evidence="1">
    <location>
        <begin position="64"/>
        <end position="84"/>
    </location>
</feature>
<name>A0A3E0GW22_9PSEU</name>
<organism evidence="2 3">
    <name type="scientific">Kutzneria buriramensis</name>
    <dbReference type="NCBI Taxonomy" id="1045776"/>
    <lineage>
        <taxon>Bacteria</taxon>
        <taxon>Bacillati</taxon>
        <taxon>Actinomycetota</taxon>
        <taxon>Actinomycetes</taxon>
        <taxon>Pseudonocardiales</taxon>
        <taxon>Pseudonocardiaceae</taxon>
        <taxon>Kutzneria</taxon>
    </lineage>
</organism>
<dbReference type="AlphaFoldDB" id="A0A3E0GW22"/>
<sequence length="84" mass="9419">MSGDQRRQHARLFRPDPEEFAPARAVLDARGLVLSDYLRATLVWLAANPDEALATLAAHWPVPRRLGRPPREVDDPGPAEQRVD</sequence>
<reference evidence="2 3" key="1">
    <citation type="submission" date="2018-08" db="EMBL/GenBank/DDBJ databases">
        <title>Genomic Encyclopedia of Archaeal and Bacterial Type Strains, Phase II (KMG-II): from individual species to whole genera.</title>
        <authorList>
            <person name="Goeker M."/>
        </authorList>
    </citation>
    <scope>NUCLEOTIDE SEQUENCE [LARGE SCALE GENOMIC DNA]</scope>
    <source>
        <strain evidence="2 3">DSM 45791</strain>
    </source>
</reference>
<dbReference type="OrthoDB" id="4628990at2"/>
<protein>
    <submittedName>
        <fullName evidence="2">Uncharacterized protein</fullName>
    </submittedName>
</protein>
<evidence type="ECO:0000313" key="3">
    <source>
        <dbReference type="Proteomes" id="UP000256269"/>
    </source>
</evidence>
<gene>
    <name evidence="2" type="ORF">BCF44_12281</name>
</gene>
<keyword evidence="3" id="KW-1185">Reference proteome</keyword>
<dbReference type="EMBL" id="QUNO01000022">
    <property type="protein sequence ID" value="REH31058.1"/>
    <property type="molecule type" value="Genomic_DNA"/>
</dbReference>
<dbReference type="Proteomes" id="UP000256269">
    <property type="component" value="Unassembled WGS sequence"/>
</dbReference>
<accession>A0A3E0GW22</accession>
<dbReference type="RefSeq" id="WP_116180876.1">
    <property type="nucleotide sequence ID" value="NZ_CP144376.1"/>
</dbReference>
<evidence type="ECO:0000256" key="1">
    <source>
        <dbReference type="SAM" id="MobiDB-lite"/>
    </source>
</evidence>
<proteinExistence type="predicted"/>
<comment type="caution">
    <text evidence="2">The sequence shown here is derived from an EMBL/GenBank/DDBJ whole genome shotgun (WGS) entry which is preliminary data.</text>
</comment>
<evidence type="ECO:0000313" key="2">
    <source>
        <dbReference type="EMBL" id="REH31058.1"/>
    </source>
</evidence>